<evidence type="ECO:0000256" key="3">
    <source>
        <dbReference type="ARBA" id="ARBA00004613"/>
    </source>
</evidence>
<dbReference type="NCBIfam" id="NF041518">
    <property type="entry name" value="choice_anch_Q"/>
    <property type="match status" value="2"/>
</dbReference>
<keyword evidence="5" id="KW-0732">Signal</keyword>
<keyword evidence="7" id="KW-0998">Cell outer membrane</keyword>
<keyword evidence="11" id="KW-1185">Reference proteome</keyword>
<dbReference type="InterPro" id="IPR003368">
    <property type="entry name" value="POMP_repeat"/>
</dbReference>
<dbReference type="KEGG" id="smon:AWR27_03385"/>
<keyword evidence="6" id="KW-0472">Membrane</keyword>
<accession>A0A1P9WT08</accession>
<evidence type="ECO:0000256" key="8">
    <source>
        <dbReference type="SAM" id="MobiDB-lite"/>
    </source>
</evidence>
<proteinExistence type="predicted"/>
<gene>
    <name evidence="10" type="ORF">AWR27_03385</name>
</gene>
<evidence type="ECO:0000259" key="9">
    <source>
        <dbReference type="PROSITE" id="PS50835"/>
    </source>
</evidence>
<dbReference type="EMBL" id="CP014263">
    <property type="protein sequence ID" value="AQG78463.1"/>
    <property type="molecule type" value="Genomic_DNA"/>
</dbReference>
<dbReference type="InterPro" id="IPR026444">
    <property type="entry name" value="Secre_tail"/>
</dbReference>
<dbReference type="GO" id="GO:0005576">
    <property type="term" value="C:extracellular region"/>
    <property type="evidence" value="ECO:0007669"/>
    <property type="project" value="UniProtKB-SubCell"/>
</dbReference>
<evidence type="ECO:0000256" key="6">
    <source>
        <dbReference type="ARBA" id="ARBA00023136"/>
    </source>
</evidence>
<dbReference type="InterPro" id="IPR059226">
    <property type="entry name" value="Choice_anch_Q_dom"/>
</dbReference>
<feature type="region of interest" description="Disordered" evidence="8">
    <location>
        <begin position="834"/>
        <end position="858"/>
    </location>
</feature>
<dbReference type="SUPFAM" id="SSF51126">
    <property type="entry name" value="Pectin lyase-like"/>
    <property type="match status" value="1"/>
</dbReference>
<reference evidence="10 11" key="1">
    <citation type="submission" date="2016-01" db="EMBL/GenBank/DDBJ databases">
        <authorList>
            <person name="Oliw E.H."/>
        </authorList>
    </citation>
    <scope>NUCLEOTIDE SEQUENCE [LARGE SCALE GENOMIC DNA]</scope>
    <source>
        <strain evidence="10 11">DY10</strain>
    </source>
</reference>
<dbReference type="InterPro" id="IPR022409">
    <property type="entry name" value="PKD/Chitinase_dom"/>
</dbReference>
<dbReference type="RefSeq" id="WP_077129903.1">
    <property type="nucleotide sequence ID" value="NZ_CP014263.1"/>
</dbReference>
<name>A0A1P9WT08_9BACT</name>
<dbReference type="Proteomes" id="UP000187941">
    <property type="component" value="Chromosome"/>
</dbReference>
<dbReference type="InterPro" id="IPR036179">
    <property type="entry name" value="Ig-like_dom_sf"/>
</dbReference>
<dbReference type="SMART" id="SM00710">
    <property type="entry name" value="PbH1"/>
    <property type="match status" value="4"/>
</dbReference>
<dbReference type="NCBIfam" id="TIGR04183">
    <property type="entry name" value="Por_Secre_tail"/>
    <property type="match status" value="1"/>
</dbReference>
<dbReference type="InterPro" id="IPR011050">
    <property type="entry name" value="Pectin_lyase_fold/virulence"/>
</dbReference>
<dbReference type="PROSITE" id="PS50835">
    <property type="entry name" value="IG_LIKE"/>
    <property type="match status" value="1"/>
</dbReference>
<comment type="subcellular location">
    <subcellularLocation>
        <location evidence="1">Cell envelope</location>
    </subcellularLocation>
    <subcellularLocation>
        <location evidence="2">Cell outer membrane</location>
    </subcellularLocation>
    <subcellularLocation>
        <location evidence="3">Secreted</location>
    </subcellularLocation>
</comment>
<dbReference type="Gene3D" id="2.60.40.10">
    <property type="entry name" value="Immunoglobulins"/>
    <property type="match status" value="1"/>
</dbReference>
<dbReference type="InterPro" id="IPR013783">
    <property type="entry name" value="Ig-like_fold"/>
</dbReference>
<dbReference type="STRING" id="1178516.AWR27_03385"/>
<dbReference type="InterPro" id="IPR006626">
    <property type="entry name" value="PbH1"/>
</dbReference>
<dbReference type="SMART" id="SM00089">
    <property type="entry name" value="PKD"/>
    <property type="match status" value="4"/>
</dbReference>
<dbReference type="NCBIfam" id="TIGR01376">
    <property type="entry name" value="POMP_repeat"/>
    <property type="match status" value="1"/>
</dbReference>
<evidence type="ECO:0000313" key="10">
    <source>
        <dbReference type="EMBL" id="AQG78463.1"/>
    </source>
</evidence>
<dbReference type="InterPro" id="IPR007110">
    <property type="entry name" value="Ig-like_dom"/>
</dbReference>
<organism evidence="10 11">
    <name type="scientific">Spirosoma montaniterrae</name>
    <dbReference type="NCBI Taxonomy" id="1178516"/>
    <lineage>
        <taxon>Bacteria</taxon>
        <taxon>Pseudomonadati</taxon>
        <taxon>Bacteroidota</taxon>
        <taxon>Cytophagia</taxon>
        <taxon>Cytophagales</taxon>
        <taxon>Cytophagaceae</taxon>
        <taxon>Spirosoma</taxon>
    </lineage>
</organism>
<evidence type="ECO:0000256" key="1">
    <source>
        <dbReference type="ARBA" id="ARBA00004196"/>
    </source>
</evidence>
<protein>
    <recommendedName>
        <fullName evidence="9">Ig-like domain-containing protein</fullName>
    </recommendedName>
</protein>
<dbReference type="SUPFAM" id="SSF48726">
    <property type="entry name" value="Immunoglobulin"/>
    <property type="match status" value="1"/>
</dbReference>
<keyword evidence="4" id="KW-0964">Secreted</keyword>
<evidence type="ECO:0000256" key="2">
    <source>
        <dbReference type="ARBA" id="ARBA00004442"/>
    </source>
</evidence>
<sequence>MLWGNGGGNTVFNGTNSSSTATYSLFDQSVTGYSTGPTNLTTTTSPFASPTSVSLATGSPAINAGNNNAPGLAGITTDLAGNPRIVGCVVDMGAVEFQAGATPGLVTWTGCTSRDWNTAGNWASSNVPTATSDVVIPSGPANQPILSTTAVAFSVEVQSGASLSISSAGSLTINGSKTLGGFTNALFSGGTVTNDGQIVIDITASTSQFGLWNRGTFTNTGRISIDRTTAQALRNPSGTAATFINSGTITIGGSATVNDNGILNQATFQNNAGGLITIDQVTASTGAAIFNGGASGSFINSATITIGASVSVGGNGITNQASFTNTTGGDISINRASVRGITNFATFINSATLTIGNIDFSAADGIQNQGTFTNNATGEIRADRAPGNAVRNVAGTFGNDGKIVIGSVANTGVGILNTGTSFSNTAGASIQLDRVTRGLTNASAFFNAGQIKMGNNVPLGERGLLNGNGTGTVAAVFNNLPGGLLQIDQTAANQDGITNELLTTFNNGGTVSIGMSGSIGGNAIANAGTFSNGACATLNIGDNLLNTNSLTNVGFFTVSTTQPHSNNGTLTNNGVISYPQGNPIPNVTNNALVVNSFSVCGTTSATALQIGGANSFSAGSTWYTDAGLTTPAGTYDQNTNTFTPTNLSAPGSLPLYFTATDNTNACTRTVSVSATLNVPPSLTVTANPSLTITNGQTVTLTASGASSYTWTGGSTGSSFTATPASDTPYSVTGASTAGCRSNTSVTVTVNAPLCYSVVYVTQSGAGLQNGSSWANAYPGTMLQTAINSATSCSGEVWVAAGIYRPTTSTDRTISFQMRNNVRIYGGFAGNETSLSSRPLTSPNAGNPSSTTLSGEIGDPTSTTDNSFHVFYHPNGSNLNNTALLDGFVITGGNADATSGDNAGGGGMHFRSSSSVRVNNCLFELNTTASGNINFGGAILSVFSSLQLTNCLFRNNQAFSGGAICQDGSSSSLTLVNCSFQNNNAPSGLGGAININAGTLFSYNTSFIGNQCRFNGGAIWTTNTITLVNNSFQNNRAGAFAFGGAIYANGSAGFLTNCVFFGNGGSNTFFGGTRTASYSLFDNTTGVDVTGPGNLTTITSPFVSTASVALNACAPAIDAGDPSSATAATGPFSVTALPQTDLAGNPRIFGGRVDMGAVEFQDAPAAFTVTVSASPGLTITSGQTVTLTATGGTSYTWTDGTTGSSFTATPGVGSTTYSVTGVNAAGCTSTTSVTVTVNPAPTLAGFAPTAATVCVGSVATFTATVGDVTGAYNFTLTNGTGPVSGTATGASFSQTLTASGSGQQTFTLTIGANGTTVASSTTLSVQALPTAGINLPTNLTLTCASPTVSISATGGGTYRWDDNSTTASRSLTASGTYSVTVTSAGGCSSTASQLVTLTLNNTAPSLALSSTNVCAGNVVNLSATAGLTSYTFVGGSGVISTGTSNTVAVSELSTASYSFTVLAAGPNGCTATATTSLTVLPRPAAPALSSQSRSLTASPTPVSLTGFVEATGNALSFSGVTGLLDPPTANISTAGVQNFSVSQTNANGCISPVTLFSLTVTAPVVVTPASQTVCRGSQVVLTAGTTGTRYEWYRGGQLPANRLINVVGVQVGTGTASLTLVSVQTTATYFCKIFAANGSFTWAGPFAVVVNAGCVAPGGRVAAQLETPLRVIIAPNPVEGGWLRAVVTGAGGQRLRAQLTDLNGQVLREQQWEQADTKHLIEWDMQARPGGVYLLQIGTDGQHTTLKLIKP</sequence>
<evidence type="ECO:0000313" key="11">
    <source>
        <dbReference type="Proteomes" id="UP000187941"/>
    </source>
</evidence>
<evidence type="ECO:0000256" key="5">
    <source>
        <dbReference type="ARBA" id="ARBA00022729"/>
    </source>
</evidence>
<feature type="domain" description="Ig-like" evidence="9">
    <location>
        <begin position="1551"/>
        <end position="1640"/>
    </location>
</feature>
<dbReference type="GO" id="GO:0009279">
    <property type="term" value="C:cell outer membrane"/>
    <property type="evidence" value="ECO:0007669"/>
    <property type="project" value="UniProtKB-SubCell"/>
</dbReference>
<evidence type="ECO:0000256" key="4">
    <source>
        <dbReference type="ARBA" id="ARBA00022525"/>
    </source>
</evidence>
<evidence type="ECO:0000256" key="7">
    <source>
        <dbReference type="ARBA" id="ARBA00023237"/>
    </source>
</evidence>